<feature type="compositionally biased region" description="Basic and acidic residues" evidence="1">
    <location>
        <begin position="184"/>
        <end position="295"/>
    </location>
</feature>
<reference evidence="2" key="1">
    <citation type="journal article" date="2019" name="bioRxiv">
        <title>The Genome of the Zebra Mussel, Dreissena polymorpha: A Resource for Invasive Species Research.</title>
        <authorList>
            <person name="McCartney M.A."/>
            <person name="Auch B."/>
            <person name="Kono T."/>
            <person name="Mallez S."/>
            <person name="Zhang Y."/>
            <person name="Obille A."/>
            <person name="Becker A."/>
            <person name="Abrahante J.E."/>
            <person name="Garbe J."/>
            <person name="Badalamenti J.P."/>
            <person name="Herman A."/>
            <person name="Mangelson H."/>
            <person name="Liachko I."/>
            <person name="Sullivan S."/>
            <person name="Sone E.D."/>
            <person name="Koren S."/>
            <person name="Silverstein K.A.T."/>
            <person name="Beckman K.B."/>
            <person name="Gohl D.M."/>
        </authorList>
    </citation>
    <scope>NUCLEOTIDE SEQUENCE</scope>
    <source>
        <strain evidence="2">Duluth1</strain>
        <tissue evidence="2">Whole animal</tissue>
    </source>
</reference>
<feature type="region of interest" description="Disordered" evidence="1">
    <location>
        <begin position="184"/>
        <end position="302"/>
    </location>
</feature>
<protein>
    <submittedName>
        <fullName evidence="2">Uncharacterized protein</fullName>
    </submittedName>
</protein>
<sequence length="302" mass="34992">MKERLQQGGIALELLANVPLPEQRGMRSERDLPKRVRTWNVRTRMSVCSTQAAKNEYGYPWWRQWFPYLVTFTYIEFHVGADYAAYMSHYRVSVATLANYSDIALWSNEDLCYETQGDHPPFPSSDTHAVLGVFCKEPVVGNTIRIQLLRPRTQLVLCDVYVSQGSVPDDLKTARVVPLFKKNDKTEREREKETETERQRERQREREREGGREGFNEGERGRDRWREGGRVREGGRERGRGRERERKGGREGEREGRREGGKEGGREGGREGRKEGEREEGGGRQGKRERGREGGRTQMSNI</sequence>
<proteinExistence type="predicted"/>
<dbReference type="Proteomes" id="UP000828390">
    <property type="component" value="Unassembled WGS sequence"/>
</dbReference>
<dbReference type="EMBL" id="JAIWYP010000004">
    <property type="protein sequence ID" value="KAH3833978.1"/>
    <property type="molecule type" value="Genomic_DNA"/>
</dbReference>
<dbReference type="Gene3D" id="2.60.120.260">
    <property type="entry name" value="Galactose-binding domain-like"/>
    <property type="match status" value="1"/>
</dbReference>
<dbReference type="AlphaFoldDB" id="A0A9D4K6H1"/>
<reference evidence="2" key="2">
    <citation type="submission" date="2020-11" db="EMBL/GenBank/DDBJ databases">
        <authorList>
            <person name="McCartney M.A."/>
            <person name="Auch B."/>
            <person name="Kono T."/>
            <person name="Mallez S."/>
            <person name="Becker A."/>
            <person name="Gohl D.M."/>
            <person name="Silverstein K.A.T."/>
            <person name="Koren S."/>
            <person name="Bechman K.B."/>
            <person name="Herman A."/>
            <person name="Abrahante J.E."/>
            <person name="Garbe J."/>
        </authorList>
    </citation>
    <scope>NUCLEOTIDE SEQUENCE</scope>
    <source>
        <strain evidence="2">Duluth1</strain>
        <tissue evidence="2">Whole animal</tissue>
    </source>
</reference>
<name>A0A9D4K6H1_DREPO</name>
<organism evidence="2 3">
    <name type="scientific">Dreissena polymorpha</name>
    <name type="common">Zebra mussel</name>
    <name type="synonym">Mytilus polymorpha</name>
    <dbReference type="NCBI Taxonomy" id="45954"/>
    <lineage>
        <taxon>Eukaryota</taxon>
        <taxon>Metazoa</taxon>
        <taxon>Spiralia</taxon>
        <taxon>Lophotrochozoa</taxon>
        <taxon>Mollusca</taxon>
        <taxon>Bivalvia</taxon>
        <taxon>Autobranchia</taxon>
        <taxon>Heteroconchia</taxon>
        <taxon>Euheterodonta</taxon>
        <taxon>Imparidentia</taxon>
        <taxon>Neoheterodontei</taxon>
        <taxon>Myida</taxon>
        <taxon>Dreissenoidea</taxon>
        <taxon>Dreissenidae</taxon>
        <taxon>Dreissena</taxon>
    </lineage>
</organism>
<gene>
    <name evidence="2" type="ORF">DPMN_107296</name>
</gene>
<comment type="caution">
    <text evidence="2">The sequence shown here is derived from an EMBL/GenBank/DDBJ whole genome shotgun (WGS) entry which is preliminary data.</text>
</comment>
<keyword evidence="3" id="KW-1185">Reference proteome</keyword>
<evidence type="ECO:0000313" key="2">
    <source>
        <dbReference type="EMBL" id="KAH3833978.1"/>
    </source>
</evidence>
<evidence type="ECO:0000256" key="1">
    <source>
        <dbReference type="SAM" id="MobiDB-lite"/>
    </source>
</evidence>
<evidence type="ECO:0000313" key="3">
    <source>
        <dbReference type="Proteomes" id="UP000828390"/>
    </source>
</evidence>
<accession>A0A9D4K6H1</accession>